<proteinExistence type="predicted"/>
<accession>A0A9P8N8S2</accession>
<dbReference type="AlphaFoldDB" id="A0A9P8N8S2"/>
<dbReference type="OrthoDB" id="4926652at2759"/>
<dbReference type="Proteomes" id="UP000824596">
    <property type="component" value="Unassembled WGS sequence"/>
</dbReference>
<gene>
    <name evidence="1" type="ORF">HRG_02126</name>
</gene>
<sequence>MEEALNQPDFSEAAGGLRTAADHLDRCRNLPAVDGGARLAETLQTVLERIGALERTMQRRFDQVDRRMDGLDRKVTVSNRNAVIRAQNSTVVRADMELEPLYSVLTGEPLDQFPETLDRLERLQLAAVNDLLTHLGEVPRGRVEERRRQLKLASGVVTRAV</sequence>
<name>A0A9P8N8S2_9HYPO</name>
<comment type="caution">
    <text evidence="1">The sequence shown here is derived from an EMBL/GenBank/DDBJ whole genome shotgun (WGS) entry which is preliminary data.</text>
</comment>
<dbReference type="GeneID" id="68351255"/>
<keyword evidence="2" id="KW-1185">Reference proteome</keyword>
<evidence type="ECO:0000313" key="1">
    <source>
        <dbReference type="EMBL" id="KAH0966717.1"/>
    </source>
</evidence>
<reference evidence="1" key="1">
    <citation type="submission" date="2021-09" db="EMBL/GenBank/DDBJ databases">
        <title>A high-quality genome of the endoparasitic fungus Hirsutella rhossiliensis with a comparison of Hirsutella genomes reveals transposable elements contributing to genome size variation.</title>
        <authorList>
            <person name="Lin R."/>
            <person name="Jiao Y."/>
            <person name="Sun X."/>
            <person name="Ling J."/>
            <person name="Xie B."/>
            <person name="Cheng X."/>
        </authorList>
    </citation>
    <scope>NUCLEOTIDE SEQUENCE</scope>
    <source>
        <strain evidence="1">HR02</strain>
    </source>
</reference>
<dbReference type="RefSeq" id="XP_044724230.1">
    <property type="nucleotide sequence ID" value="XM_044860597.1"/>
</dbReference>
<evidence type="ECO:0000313" key="2">
    <source>
        <dbReference type="Proteomes" id="UP000824596"/>
    </source>
</evidence>
<organism evidence="1 2">
    <name type="scientific">Hirsutella rhossiliensis</name>
    <dbReference type="NCBI Taxonomy" id="111463"/>
    <lineage>
        <taxon>Eukaryota</taxon>
        <taxon>Fungi</taxon>
        <taxon>Dikarya</taxon>
        <taxon>Ascomycota</taxon>
        <taxon>Pezizomycotina</taxon>
        <taxon>Sordariomycetes</taxon>
        <taxon>Hypocreomycetidae</taxon>
        <taxon>Hypocreales</taxon>
        <taxon>Ophiocordycipitaceae</taxon>
        <taxon>Hirsutella</taxon>
    </lineage>
</organism>
<protein>
    <submittedName>
        <fullName evidence="1">Uncharacterized protein</fullName>
    </submittedName>
</protein>
<dbReference type="EMBL" id="JAIZPD010000002">
    <property type="protein sequence ID" value="KAH0966717.1"/>
    <property type="molecule type" value="Genomic_DNA"/>
</dbReference>